<dbReference type="EMBL" id="AJYC02000069">
    <property type="protein sequence ID" value="EKT80478.1"/>
    <property type="molecule type" value="Genomic_DNA"/>
</dbReference>
<evidence type="ECO:0000313" key="3">
    <source>
        <dbReference type="Proteomes" id="UP000005951"/>
    </source>
</evidence>
<feature type="region of interest" description="Disordered" evidence="1">
    <location>
        <begin position="1"/>
        <end position="49"/>
    </location>
</feature>
<accession>K8XFY8</accession>
<evidence type="ECO:0000313" key="2">
    <source>
        <dbReference type="EMBL" id="EKT80478.1"/>
    </source>
</evidence>
<feature type="compositionally biased region" description="Basic and acidic residues" evidence="1">
    <location>
        <begin position="11"/>
        <end position="29"/>
    </location>
</feature>
<sequence length="226" mass="24500">MSTKSQLNHFSTHDDRFRPGLQRRPEPRLSSRCPPPHGRGGREDLRRPRDHAGRSMLHLIALGADLRERGIGLKVLEQGIDTAPPRAAPCSGCCRPWPSSSASTDRLAASAPPRPGIATPTADVSDSTVLSGTVLAGRPRDCHVQVGDGIERRGARTTGDDAVDSIHRRASLAGSVYGVALTAAPPVACRAHAGRDHLGPHYKSRLWHHPHFYPTEMLGRVKAWRV</sequence>
<feature type="region of interest" description="Disordered" evidence="1">
    <location>
        <begin position="101"/>
        <end position="125"/>
    </location>
</feature>
<gene>
    <name evidence="2" type="ORF">WSS_A22213</name>
</gene>
<dbReference type="AlphaFoldDB" id="K8XFY8"/>
<dbReference type="Proteomes" id="UP000005951">
    <property type="component" value="Unassembled WGS sequence"/>
</dbReference>
<organism evidence="2 3">
    <name type="scientific">Rhodococcus opacus M213</name>
    <dbReference type="NCBI Taxonomy" id="1129896"/>
    <lineage>
        <taxon>Bacteria</taxon>
        <taxon>Bacillati</taxon>
        <taxon>Actinomycetota</taxon>
        <taxon>Actinomycetes</taxon>
        <taxon>Mycobacteriales</taxon>
        <taxon>Nocardiaceae</taxon>
        <taxon>Rhodococcus</taxon>
    </lineage>
</organism>
<evidence type="ECO:0000256" key="1">
    <source>
        <dbReference type="SAM" id="MobiDB-lite"/>
    </source>
</evidence>
<comment type="caution">
    <text evidence="2">The sequence shown here is derived from an EMBL/GenBank/DDBJ whole genome shotgun (WGS) entry which is preliminary data.</text>
</comment>
<feature type="compositionally biased region" description="Basic and acidic residues" evidence="1">
    <location>
        <begin position="40"/>
        <end position="49"/>
    </location>
</feature>
<name>K8XFY8_RHOOP</name>
<feature type="compositionally biased region" description="Polar residues" evidence="1">
    <location>
        <begin position="1"/>
        <end position="10"/>
    </location>
</feature>
<proteinExistence type="predicted"/>
<protein>
    <submittedName>
        <fullName evidence="2">Resolvase</fullName>
    </submittedName>
</protein>
<reference evidence="2 3" key="1">
    <citation type="journal article" date="2013" name="Genome Announc.">
        <title>Draft Genome Sequence of Rhodococcus opacus Strain M213 Shows a Diverse Catabolic Potential.</title>
        <authorList>
            <person name="Pathak A."/>
            <person name="Green S.J."/>
            <person name="Ogram A."/>
            <person name="Chauhan A."/>
        </authorList>
    </citation>
    <scope>NUCLEOTIDE SEQUENCE [LARGE SCALE GENOMIC DNA]</scope>
    <source>
        <strain evidence="2 3">M213</strain>
    </source>
</reference>